<dbReference type="InterPro" id="IPR027417">
    <property type="entry name" value="P-loop_NTPase"/>
</dbReference>
<evidence type="ECO:0000256" key="1">
    <source>
        <dbReference type="ARBA" id="ARBA00022741"/>
    </source>
</evidence>
<name>A0A235F5Q7_9BACL</name>
<keyword evidence="2 5" id="KW-0067">ATP-binding</keyword>
<protein>
    <submittedName>
        <fullName evidence="5">ABC transporter ATP-binding protein</fullName>
    </submittedName>
</protein>
<feature type="domain" description="ABC transporter" evidence="4">
    <location>
        <begin position="6"/>
        <end position="213"/>
    </location>
</feature>
<dbReference type="PANTHER" id="PTHR42855">
    <property type="entry name" value="ABC TRANSPORTER ATP-BINDING SUBUNIT"/>
    <property type="match status" value="1"/>
</dbReference>
<dbReference type="InterPro" id="IPR051309">
    <property type="entry name" value="ABCF_ATPase"/>
</dbReference>
<keyword evidence="1" id="KW-0547">Nucleotide-binding</keyword>
<dbReference type="GO" id="GO:0016887">
    <property type="term" value="F:ATP hydrolysis activity"/>
    <property type="evidence" value="ECO:0007669"/>
    <property type="project" value="InterPro"/>
</dbReference>
<dbReference type="InterPro" id="IPR003439">
    <property type="entry name" value="ABC_transporter-like_ATP-bd"/>
</dbReference>
<dbReference type="NCBIfam" id="NF000355">
    <property type="entry name" value="ribo_prot_ABC_F"/>
    <property type="match status" value="1"/>
</dbReference>
<evidence type="ECO:0000313" key="5">
    <source>
        <dbReference type="EMBL" id="OYD56611.1"/>
    </source>
</evidence>
<dbReference type="PANTHER" id="PTHR42855:SF2">
    <property type="entry name" value="DRUG RESISTANCE ABC TRANSPORTER,ATP-BINDING PROTEIN"/>
    <property type="match status" value="1"/>
</dbReference>
<reference evidence="5 6" key="1">
    <citation type="submission" date="2017-07" db="EMBL/GenBank/DDBJ databases">
        <title>Fictibacillus sp. nov. GDSW-R2A3 Genome sequencing and assembly.</title>
        <authorList>
            <person name="Mayilraj S."/>
        </authorList>
    </citation>
    <scope>NUCLEOTIDE SEQUENCE [LARGE SCALE GENOMIC DNA]</scope>
    <source>
        <strain evidence="5 6">GDSW-R2A3</strain>
    </source>
</reference>
<comment type="caution">
    <text evidence="5">The sequence shown here is derived from an EMBL/GenBank/DDBJ whole genome shotgun (WGS) entry which is preliminary data.</text>
</comment>
<dbReference type="SMART" id="SM00382">
    <property type="entry name" value="AAA"/>
    <property type="match status" value="2"/>
</dbReference>
<dbReference type="AlphaFoldDB" id="A0A235F5Q7"/>
<evidence type="ECO:0000259" key="4">
    <source>
        <dbReference type="PROSITE" id="PS50893"/>
    </source>
</evidence>
<gene>
    <name evidence="5" type="ORF">CGZ90_16500</name>
</gene>
<dbReference type="SUPFAM" id="SSF52540">
    <property type="entry name" value="P-loop containing nucleoside triphosphate hydrolases"/>
    <property type="match status" value="2"/>
</dbReference>
<feature type="region of interest" description="Disordered" evidence="3">
    <location>
        <begin position="238"/>
        <end position="257"/>
    </location>
</feature>
<dbReference type="EMBL" id="NOII01000011">
    <property type="protein sequence ID" value="OYD56611.1"/>
    <property type="molecule type" value="Genomic_DNA"/>
</dbReference>
<feature type="compositionally biased region" description="Polar residues" evidence="3">
    <location>
        <begin position="246"/>
        <end position="255"/>
    </location>
</feature>
<dbReference type="InterPro" id="IPR003593">
    <property type="entry name" value="AAA+_ATPase"/>
</dbReference>
<dbReference type="GO" id="GO:0005524">
    <property type="term" value="F:ATP binding"/>
    <property type="evidence" value="ECO:0007669"/>
    <property type="project" value="UniProtKB-KW"/>
</dbReference>
<organism evidence="5 6">
    <name type="scientific">Fictibacillus aquaticus</name>
    <dbReference type="NCBI Taxonomy" id="2021314"/>
    <lineage>
        <taxon>Bacteria</taxon>
        <taxon>Bacillati</taxon>
        <taxon>Bacillota</taxon>
        <taxon>Bacilli</taxon>
        <taxon>Bacillales</taxon>
        <taxon>Fictibacillaceae</taxon>
        <taxon>Fictibacillus</taxon>
    </lineage>
</organism>
<dbReference type="Gene3D" id="3.40.50.300">
    <property type="entry name" value="P-loop containing nucleotide triphosphate hydrolases"/>
    <property type="match status" value="2"/>
</dbReference>
<dbReference type="CDD" id="cd03221">
    <property type="entry name" value="ABCF_EF-3"/>
    <property type="match status" value="2"/>
</dbReference>
<feature type="domain" description="ABC transporter" evidence="4">
    <location>
        <begin position="314"/>
        <end position="526"/>
    </location>
</feature>
<evidence type="ECO:0000313" key="6">
    <source>
        <dbReference type="Proteomes" id="UP000215059"/>
    </source>
</evidence>
<dbReference type="PROSITE" id="PS50893">
    <property type="entry name" value="ABC_TRANSPORTER_2"/>
    <property type="match status" value="2"/>
</dbReference>
<dbReference type="Proteomes" id="UP000215059">
    <property type="component" value="Unassembled WGS sequence"/>
</dbReference>
<dbReference type="Pfam" id="PF00005">
    <property type="entry name" value="ABC_tran"/>
    <property type="match status" value="2"/>
</dbReference>
<keyword evidence="6" id="KW-1185">Reference proteome</keyword>
<dbReference type="RefSeq" id="WP_094253627.1">
    <property type="nucleotide sequence ID" value="NZ_JBHLXL010000002.1"/>
</dbReference>
<proteinExistence type="predicted"/>
<evidence type="ECO:0000256" key="2">
    <source>
        <dbReference type="ARBA" id="ARBA00022840"/>
    </source>
</evidence>
<sequence length="582" mass="66163">MSLPFLRVKNIKKSFGNKVVLGDVSFELNEGARAGLVGFNGTGKTTLAEILTGALDFEAGTIDTFGRHLKIGYLHQSVDYTVNDFTQMMSSEDVYEHTSQLGLQKANHWNQEKLHHLSGGEKLKLALANVWASDPDFLILDEPTNHLDLDGVKWLVEQLEAFRGTAIIISHDRYFLDRTVSCVLELEAGKVQVYDGNYTAYRDEKKRQHEIQLRHYESQQRYKEKVENQMAQYKEWAAKGHRDSTKQGGSSSESRQMGLKEFHRAKAKKTEARVKSKLKRLTLQMSKTGVEKPKDEASVFFQFQNGEKRGKRIVEAKKLSKEFDGVTLFQDTDFYVKHGERVGLLGRNGSGKTTLIRMMLGEQNASCGELWRSPTLKVAYLSQDVGDLDPEKTTIEALGLENRDEILRARTMLANLGLDESKIRQKVSSLSLGERTRVKLTGMLLSDYDMLILDEPTNHLDLPSREQLEETLSQYNGTLLVVSHDTYFMEKLCDKLLAIEDGVIRRHEMGLQEYEERKNKSAVKGVSEESIEEQLMVLDTKLNAVLGELCMIEKDNPRFVELDGEFLALSRAKRELVERKAK</sequence>
<dbReference type="OrthoDB" id="9760950at2"/>
<evidence type="ECO:0000256" key="3">
    <source>
        <dbReference type="SAM" id="MobiDB-lite"/>
    </source>
</evidence>
<accession>A0A235F5Q7</accession>